<comment type="function">
    <text evidence="10">Component of the acetyl coenzyme A carboxylase (ACC) complex. First, biotin carboxylase catalyzes the carboxylation of biotin on its carrier protein (BCCP) and then the CO(2) group is transferred by the carboxyltransferase to acetyl-CoA to form malonyl-CoA.</text>
</comment>
<comment type="similarity">
    <text evidence="10">Belongs to the AccA family.</text>
</comment>
<dbReference type="Proteomes" id="UP000813672">
    <property type="component" value="Unassembled WGS sequence"/>
</dbReference>
<sequence length="320" mass="34730">MTQYLDFEKPLAEIEGKAEELRALARANEEMDVAEEAAALDAKAAKLLDELYRDLTPWRKCQVARHPERPHCRDYVDALFTEYTPLAGDRNFADDLAVMGGLARFNDRPVMVIGHEKGSDTKSRIAHNFGMARPEGYRKAVRLIEMAGRFGLPVVTLVDTAGAYPGKGAEERGQSEAIARSTEMCLRAGVPLVSVIIGEGGSGGAVAFATANRVAMLEHSIYSVISPEGCASILWKNAEKMREAAEALRLTAQDLLKLGVVDRVIPEPRGGAHRDKAAAMEAVRTAIAAMLKELEGKSAEALIKDRRKKFLDIGSKGLAA</sequence>
<dbReference type="SUPFAM" id="SSF52096">
    <property type="entry name" value="ClpP/crotonase"/>
    <property type="match status" value="1"/>
</dbReference>
<dbReference type="EC" id="2.1.3.15" evidence="10"/>
<dbReference type="PRINTS" id="PR01069">
    <property type="entry name" value="ACCCTRFRASEA"/>
</dbReference>
<feature type="domain" description="CoA carboxyltransferase C-terminal" evidence="11">
    <location>
        <begin position="39"/>
        <end position="293"/>
    </location>
</feature>
<comment type="subunit">
    <text evidence="10">Acetyl-CoA carboxylase is a heterohexamer composed of biotin carboxyl carrier protein (AccB), biotin carboxylase (AccC) and two subunits each of ACCase subunit alpha (AccA) and ACCase subunit beta (AccD).</text>
</comment>
<keyword evidence="8 10" id="KW-0275">Fatty acid biosynthesis</keyword>
<evidence type="ECO:0000256" key="5">
    <source>
        <dbReference type="ARBA" id="ARBA00022832"/>
    </source>
</evidence>
<keyword evidence="7 10" id="KW-0443">Lipid metabolism</keyword>
<gene>
    <name evidence="10" type="primary">accA</name>
    <name evidence="12" type="ORF">KBY27_17960</name>
</gene>
<evidence type="ECO:0000256" key="6">
    <source>
        <dbReference type="ARBA" id="ARBA00022840"/>
    </source>
</evidence>
<dbReference type="GO" id="GO:0003989">
    <property type="term" value="F:acetyl-CoA carboxylase activity"/>
    <property type="evidence" value="ECO:0007669"/>
    <property type="project" value="InterPro"/>
</dbReference>
<accession>A0A9Q3WN81</accession>
<evidence type="ECO:0000256" key="4">
    <source>
        <dbReference type="ARBA" id="ARBA00022741"/>
    </source>
</evidence>
<reference evidence="12" key="1">
    <citation type="journal article" date="2021" name="Environ. Microbiol.">
        <title>Cryptic niche differentiation of novel sediment ecotypes of Rugeria pomeroyi correlates with nitrate respiration.</title>
        <authorList>
            <person name="Lin X."/>
            <person name="McNichol J."/>
            <person name="Chu X."/>
            <person name="Qian Y."/>
            <person name="Luo H."/>
        </authorList>
    </citation>
    <scope>NUCLEOTIDE SEQUENCE</scope>
    <source>
        <strain evidence="12">SZCCDBB064</strain>
    </source>
</reference>
<comment type="catalytic activity">
    <reaction evidence="9 10">
        <text>N(6)-carboxybiotinyl-L-lysyl-[protein] + acetyl-CoA = N(6)-biotinyl-L-lysyl-[protein] + malonyl-CoA</text>
        <dbReference type="Rhea" id="RHEA:54728"/>
        <dbReference type="Rhea" id="RHEA-COMP:10505"/>
        <dbReference type="Rhea" id="RHEA-COMP:10506"/>
        <dbReference type="ChEBI" id="CHEBI:57288"/>
        <dbReference type="ChEBI" id="CHEBI:57384"/>
        <dbReference type="ChEBI" id="CHEBI:83144"/>
        <dbReference type="ChEBI" id="CHEBI:83145"/>
        <dbReference type="EC" id="2.1.3.15"/>
    </reaction>
</comment>
<keyword evidence="6 10" id="KW-0067">ATP-binding</keyword>
<comment type="subcellular location">
    <subcellularLocation>
        <location evidence="10">Cytoplasm</location>
    </subcellularLocation>
</comment>
<dbReference type="InterPro" id="IPR011763">
    <property type="entry name" value="COA_CT_C"/>
</dbReference>
<keyword evidence="12" id="KW-0436">Ligase</keyword>
<evidence type="ECO:0000256" key="3">
    <source>
        <dbReference type="ARBA" id="ARBA00022679"/>
    </source>
</evidence>
<dbReference type="PANTHER" id="PTHR42853:SF3">
    <property type="entry name" value="ACETYL-COENZYME A CARBOXYLASE CARBOXYL TRANSFERASE SUBUNIT ALPHA, CHLOROPLASTIC"/>
    <property type="match status" value="1"/>
</dbReference>
<evidence type="ECO:0000259" key="11">
    <source>
        <dbReference type="PROSITE" id="PS50989"/>
    </source>
</evidence>
<evidence type="ECO:0000256" key="1">
    <source>
        <dbReference type="ARBA" id="ARBA00004956"/>
    </source>
</evidence>
<dbReference type="PANTHER" id="PTHR42853">
    <property type="entry name" value="ACETYL-COENZYME A CARBOXYLASE CARBOXYL TRANSFERASE SUBUNIT ALPHA"/>
    <property type="match status" value="1"/>
</dbReference>
<dbReference type="PROSITE" id="PS50989">
    <property type="entry name" value="COA_CT_CTER"/>
    <property type="match status" value="1"/>
</dbReference>
<keyword evidence="3 10" id="KW-0808">Transferase</keyword>
<dbReference type="NCBIfam" id="NF004344">
    <property type="entry name" value="PRK05724.1"/>
    <property type="match status" value="1"/>
</dbReference>
<evidence type="ECO:0000256" key="10">
    <source>
        <dbReference type="HAMAP-Rule" id="MF_00823"/>
    </source>
</evidence>
<dbReference type="Pfam" id="PF03255">
    <property type="entry name" value="ACCA"/>
    <property type="match status" value="1"/>
</dbReference>
<dbReference type="GO" id="GO:0005524">
    <property type="term" value="F:ATP binding"/>
    <property type="evidence" value="ECO:0007669"/>
    <property type="project" value="UniProtKB-KW"/>
</dbReference>
<keyword evidence="4 10" id="KW-0547">Nucleotide-binding</keyword>
<dbReference type="NCBIfam" id="TIGR00513">
    <property type="entry name" value="accA"/>
    <property type="match status" value="1"/>
</dbReference>
<dbReference type="RefSeq" id="WP_234221330.1">
    <property type="nucleotide sequence ID" value="NZ_JAGQAF010000012.1"/>
</dbReference>
<evidence type="ECO:0000256" key="9">
    <source>
        <dbReference type="ARBA" id="ARBA00049152"/>
    </source>
</evidence>
<keyword evidence="10" id="KW-0963">Cytoplasm</keyword>
<name>A0A9Q3WN81_9RHOB</name>
<dbReference type="InterPro" id="IPR029045">
    <property type="entry name" value="ClpP/crotonase-like_dom_sf"/>
</dbReference>
<comment type="caution">
    <text evidence="12">The sequence shown here is derived from an EMBL/GenBank/DDBJ whole genome shotgun (WGS) entry which is preliminary data.</text>
</comment>
<dbReference type="EMBL" id="JAGQAF010000012">
    <property type="protein sequence ID" value="MCE8539345.1"/>
    <property type="molecule type" value="Genomic_DNA"/>
</dbReference>
<evidence type="ECO:0000256" key="2">
    <source>
        <dbReference type="ARBA" id="ARBA00022516"/>
    </source>
</evidence>
<keyword evidence="5 10" id="KW-0276">Fatty acid metabolism</keyword>
<dbReference type="AlphaFoldDB" id="A0A9Q3WN81"/>
<comment type="pathway">
    <text evidence="1 10">Lipid metabolism; malonyl-CoA biosynthesis; malonyl-CoA from acetyl-CoA: step 1/1.</text>
</comment>
<protein>
    <recommendedName>
        <fullName evidence="10">Acetyl-coenzyme A carboxylase carboxyl transferase subunit alpha</fullName>
        <shortName evidence="10">ACCase subunit alpha</shortName>
        <shortName evidence="10">Acetyl-CoA carboxylase carboxyltransferase subunit alpha</shortName>
        <ecNumber evidence="10">2.1.3.15</ecNumber>
    </recommendedName>
</protein>
<dbReference type="HAMAP" id="MF_00823">
    <property type="entry name" value="AcetylCoA_CT_alpha"/>
    <property type="match status" value="1"/>
</dbReference>
<evidence type="ECO:0000313" key="13">
    <source>
        <dbReference type="Proteomes" id="UP000813672"/>
    </source>
</evidence>
<dbReference type="InterPro" id="IPR001095">
    <property type="entry name" value="Acetyl_CoA_COase_a_su"/>
</dbReference>
<proteinExistence type="inferred from homology"/>
<dbReference type="NCBIfam" id="NF041504">
    <property type="entry name" value="AccA_sub"/>
    <property type="match status" value="1"/>
</dbReference>
<organism evidence="12 13">
    <name type="scientific">Ruegeria pomeroyi</name>
    <dbReference type="NCBI Taxonomy" id="89184"/>
    <lineage>
        <taxon>Bacteria</taxon>
        <taxon>Pseudomonadati</taxon>
        <taxon>Pseudomonadota</taxon>
        <taxon>Alphaproteobacteria</taxon>
        <taxon>Rhodobacterales</taxon>
        <taxon>Roseobacteraceae</taxon>
        <taxon>Ruegeria</taxon>
    </lineage>
</organism>
<dbReference type="Gene3D" id="3.90.226.10">
    <property type="entry name" value="2-enoyl-CoA Hydratase, Chain A, domain 1"/>
    <property type="match status" value="1"/>
</dbReference>
<evidence type="ECO:0000256" key="8">
    <source>
        <dbReference type="ARBA" id="ARBA00023160"/>
    </source>
</evidence>
<dbReference type="GO" id="GO:2001295">
    <property type="term" value="P:malonyl-CoA biosynthetic process"/>
    <property type="evidence" value="ECO:0007669"/>
    <property type="project" value="UniProtKB-UniRule"/>
</dbReference>
<evidence type="ECO:0000256" key="7">
    <source>
        <dbReference type="ARBA" id="ARBA00023098"/>
    </source>
</evidence>
<keyword evidence="2 10" id="KW-0444">Lipid biosynthesis</keyword>
<dbReference type="GO" id="GO:0016743">
    <property type="term" value="F:carboxyl- or carbamoyltransferase activity"/>
    <property type="evidence" value="ECO:0007669"/>
    <property type="project" value="UniProtKB-UniRule"/>
</dbReference>
<dbReference type="GO" id="GO:0006633">
    <property type="term" value="P:fatty acid biosynthetic process"/>
    <property type="evidence" value="ECO:0007669"/>
    <property type="project" value="UniProtKB-KW"/>
</dbReference>
<evidence type="ECO:0000313" key="12">
    <source>
        <dbReference type="EMBL" id="MCE8539345.1"/>
    </source>
</evidence>
<dbReference type="GO" id="GO:0009317">
    <property type="term" value="C:acetyl-CoA carboxylase complex"/>
    <property type="evidence" value="ECO:0007669"/>
    <property type="project" value="InterPro"/>
</dbReference>